<dbReference type="AlphaFoldDB" id="C5DK43"/>
<proteinExistence type="predicted"/>
<dbReference type="RefSeq" id="XP_002554281.1">
    <property type="nucleotide sequence ID" value="XM_002554235.1"/>
</dbReference>
<sequence>MRGPEESRLEVITRKGVYPVLLRALIFELCGRLLFYVFCITADRQGTQPLNPLQTMVRTQTLGTTMISAVTSREWCSDVRVFGNSTRRASTRLGAVLTQTIGYESPRSRARVTASITISAQVLCSGLSYVVMCGCSTTLAFGRHCRAGRRLLSLHTRVPLAFKLALWPSHSSLSVSVTPGPENFAVHAHITLQDIIYSFFPLVAK</sequence>
<reference evidence="1 2" key="1">
    <citation type="journal article" date="2009" name="Genome Res.">
        <title>Comparative genomics of protoploid Saccharomycetaceae.</title>
        <authorList>
            <consortium name="The Genolevures Consortium"/>
            <person name="Souciet J.-L."/>
            <person name="Dujon B."/>
            <person name="Gaillardin C."/>
            <person name="Johnston M."/>
            <person name="Baret P.V."/>
            <person name="Cliften P."/>
            <person name="Sherman D.J."/>
            <person name="Weissenbach J."/>
            <person name="Westhof E."/>
            <person name="Wincker P."/>
            <person name="Jubin C."/>
            <person name="Poulain J."/>
            <person name="Barbe V."/>
            <person name="Segurens B."/>
            <person name="Artiguenave F."/>
            <person name="Anthouard V."/>
            <person name="Vacherie B."/>
            <person name="Val M.-E."/>
            <person name="Fulton R.S."/>
            <person name="Minx P."/>
            <person name="Wilson R."/>
            <person name="Durrens P."/>
            <person name="Jean G."/>
            <person name="Marck C."/>
            <person name="Martin T."/>
            <person name="Nikolski M."/>
            <person name="Rolland T."/>
            <person name="Seret M.-L."/>
            <person name="Casaregola S."/>
            <person name="Despons L."/>
            <person name="Fairhead C."/>
            <person name="Fischer G."/>
            <person name="Lafontaine I."/>
            <person name="Leh V."/>
            <person name="Lemaire M."/>
            <person name="de Montigny J."/>
            <person name="Neuveglise C."/>
            <person name="Thierry A."/>
            <person name="Blanc-Lenfle I."/>
            <person name="Bleykasten C."/>
            <person name="Diffels J."/>
            <person name="Fritsch E."/>
            <person name="Frangeul L."/>
            <person name="Goeffon A."/>
            <person name="Jauniaux N."/>
            <person name="Kachouri-Lafond R."/>
            <person name="Payen C."/>
            <person name="Potier S."/>
            <person name="Pribylova L."/>
            <person name="Ozanne C."/>
            <person name="Richard G.-F."/>
            <person name="Sacerdot C."/>
            <person name="Straub M.-L."/>
            <person name="Talla E."/>
        </authorList>
    </citation>
    <scope>NUCLEOTIDE SEQUENCE [LARGE SCALE GENOMIC DNA]</scope>
    <source>
        <strain evidence="2">ATCC 56472 / CBS 6340 / NRRL Y-8284</strain>
    </source>
</reference>
<gene>
    <name evidence="1" type="ordered locus">KLTH0F01628g</name>
</gene>
<name>C5DK43_LACTC</name>
<accession>C5DK43</accession>
<dbReference type="HOGENOM" id="CLU_1337711_0_0_1"/>
<keyword evidence="2" id="KW-1185">Reference proteome</keyword>
<protein>
    <submittedName>
        <fullName evidence="1">KLTH0F01628p</fullName>
    </submittedName>
</protein>
<dbReference type="Proteomes" id="UP000002036">
    <property type="component" value="Chromosome F"/>
</dbReference>
<dbReference type="KEGG" id="lth:KLTH0F01628g"/>
<organism evidence="1 2">
    <name type="scientific">Lachancea thermotolerans (strain ATCC 56472 / CBS 6340 / NRRL Y-8284)</name>
    <name type="common">Yeast</name>
    <name type="synonym">Kluyveromyces thermotolerans</name>
    <dbReference type="NCBI Taxonomy" id="559295"/>
    <lineage>
        <taxon>Eukaryota</taxon>
        <taxon>Fungi</taxon>
        <taxon>Dikarya</taxon>
        <taxon>Ascomycota</taxon>
        <taxon>Saccharomycotina</taxon>
        <taxon>Saccharomycetes</taxon>
        <taxon>Saccharomycetales</taxon>
        <taxon>Saccharomycetaceae</taxon>
        <taxon>Lachancea</taxon>
    </lineage>
</organism>
<dbReference type="EMBL" id="CU928170">
    <property type="protein sequence ID" value="CAR23844.1"/>
    <property type="molecule type" value="Genomic_DNA"/>
</dbReference>
<dbReference type="GeneID" id="8292472"/>
<evidence type="ECO:0000313" key="2">
    <source>
        <dbReference type="Proteomes" id="UP000002036"/>
    </source>
</evidence>
<evidence type="ECO:0000313" key="1">
    <source>
        <dbReference type="EMBL" id="CAR23844.1"/>
    </source>
</evidence>
<dbReference type="InParanoid" id="C5DK43"/>